<evidence type="ECO:0000256" key="4">
    <source>
        <dbReference type="ARBA" id="ARBA00005975"/>
    </source>
</evidence>
<dbReference type="STRING" id="30019.A0A0M4EFB9"/>
<dbReference type="PANTHER" id="PTHR23292:SF14">
    <property type="entry name" value="FI16615P1-RELATED"/>
    <property type="match status" value="1"/>
</dbReference>
<dbReference type="GO" id="GO:0008270">
    <property type="term" value="F:zinc ion binding"/>
    <property type="evidence" value="ECO:0007669"/>
    <property type="project" value="TreeGrafter"/>
</dbReference>
<keyword evidence="11" id="KW-1185">Reference proteome</keyword>
<sequence length="77" mass="8371">MSTAVGPEASNVVCPNCHQQVTTRTDPTATTKTHLIALILCLLCCWPCACCVYCTKCARNTDHYCPSCNALVGTYER</sequence>
<dbReference type="Pfam" id="PF10601">
    <property type="entry name" value="zf-LITAF-like"/>
    <property type="match status" value="1"/>
</dbReference>
<evidence type="ECO:0000256" key="7">
    <source>
        <dbReference type="ARBA" id="ARBA00023136"/>
    </source>
</evidence>
<dbReference type="InterPro" id="IPR037519">
    <property type="entry name" value="LITAF_fam"/>
</dbReference>
<accession>A0A0M4EFB9</accession>
<dbReference type="SMART" id="SM00714">
    <property type="entry name" value="LITAF"/>
    <property type="match status" value="1"/>
</dbReference>
<dbReference type="OMA" id="ALCLWPC"/>
<dbReference type="InterPro" id="IPR006629">
    <property type="entry name" value="LITAF"/>
</dbReference>
<keyword evidence="8" id="KW-1133">Transmembrane helix</keyword>
<evidence type="ECO:0000313" key="11">
    <source>
        <dbReference type="Proteomes" id="UP000494163"/>
    </source>
</evidence>
<feature type="transmembrane region" description="Helical" evidence="8">
    <location>
        <begin position="35"/>
        <end position="54"/>
    </location>
</feature>
<keyword evidence="7 8" id="KW-0472">Membrane</keyword>
<proteinExistence type="inferred from homology"/>
<dbReference type="AlphaFoldDB" id="A0A0M4EFB9"/>
<dbReference type="GO" id="GO:0031902">
    <property type="term" value="C:late endosome membrane"/>
    <property type="evidence" value="ECO:0007669"/>
    <property type="project" value="UniProtKB-SubCell"/>
</dbReference>
<evidence type="ECO:0000256" key="8">
    <source>
        <dbReference type="SAM" id="Phobius"/>
    </source>
</evidence>
<evidence type="ECO:0000256" key="2">
    <source>
        <dbReference type="ARBA" id="ARBA00004481"/>
    </source>
</evidence>
<evidence type="ECO:0000256" key="3">
    <source>
        <dbReference type="ARBA" id="ARBA00004630"/>
    </source>
</evidence>
<dbReference type="GO" id="GO:0005765">
    <property type="term" value="C:lysosomal membrane"/>
    <property type="evidence" value="ECO:0007669"/>
    <property type="project" value="UniProtKB-SubCell"/>
</dbReference>
<organism evidence="10 11">
    <name type="scientific">Drosophila busckii</name>
    <name type="common">Fruit fly</name>
    <dbReference type="NCBI Taxonomy" id="30019"/>
    <lineage>
        <taxon>Eukaryota</taxon>
        <taxon>Metazoa</taxon>
        <taxon>Ecdysozoa</taxon>
        <taxon>Arthropoda</taxon>
        <taxon>Hexapoda</taxon>
        <taxon>Insecta</taxon>
        <taxon>Pterygota</taxon>
        <taxon>Neoptera</taxon>
        <taxon>Endopterygota</taxon>
        <taxon>Diptera</taxon>
        <taxon>Brachycera</taxon>
        <taxon>Muscomorpha</taxon>
        <taxon>Ephydroidea</taxon>
        <taxon>Drosophilidae</taxon>
        <taxon>Drosophila</taxon>
    </lineage>
</organism>
<comment type="similarity">
    <text evidence="4">Belongs to the CDIP1/LITAF family.</text>
</comment>
<evidence type="ECO:0000313" key="10">
    <source>
        <dbReference type="EMBL" id="ALC42001.1"/>
    </source>
</evidence>
<feature type="domain" description="LITAF" evidence="9">
    <location>
        <begin position="1"/>
        <end position="77"/>
    </location>
</feature>
<keyword evidence="6" id="KW-0862">Zinc</keyword>
<dbReference type="PROSITE" id="PS50216">
    <property type="entry name" value="DHHC"/>
    <property type="match status" value="1"/>
</dbReference>
<name>A0A0M4EFB9_DROBS</name>
<dbReference type="PANTHER" id="PTHR23292">
    <property type="entry name" value="LIPOPOLYSACCHARIDE-INDUCED TUMOR NECROSIS FACTOR-ALPHA FACTOR"/>
    <property type="match status" value="1"/>
</dbReference>
<dbReference type="Proteomes" id="UP000494163">
    <property type="component" value="Chromosome 2R"/>
</dbReference>
<evidence type="ECO:0000256" key="5">
    <source>
        <dbReference type="ARBA" id="ARBA00022723"/>
    </source>
</evidence>
<comment type="subcellular location">
    <subcellularLocation>
        <location evidence="2">Endosome membrane</location>
        <topology evidence="2">Peripheral membrane protein</topology>
    </subcellularLocation>
    <subcellularLocation>
        <location evidence="1">Late endosome membrane</location>
    </subcellularLocation>
    <subcellularLocation>
        <location evidence="3">Lysosome membrane</location>
        <topology evidence="3">Peripheral membrane protein</topology>
        <orientation evidence="3">Cytoplasmic side</orientation>
    </subcellularLocation>
</comment>
<reference evidence="10 11" key="1">
    <citation type="submission" date="2015-08" db="EMBL/GenBank/DDBJ databases">
        <title>Ancestral chromatin configuration constrains chromatin evolution on differentiating sex chromosomes in Drosophila.</title>
        <authorList>
            <person name="Zhou Q."/>
            <person name="Bachtrog D."/>
        </authorList>
    </citation>
    <scope>NUCLEOTIDE SEQUENCE [LARGE SCALE GENOMIC DNA]</scope>
    <source>
        <tissue evidence="10">Whole larvae</tissue>
    </source>
</reference>
<keyword evidence="8" id="KW-0812">Transmembrane</keyword>
<gene>
    <name evidence="10" type="ORF">Dbus_chr2Rg1580</name>
</gene>
<evidence type="ECO:0000259" key="9">
    <source>
        <dbReference type="PROSITE" id="PS51837"/>
    </source>
</evidence>
<keyword evidence="5" id="KW-0479">Metal-binding</keyword>
<protein>
    <submittedName>
        <fullName evidence="10">CG42566</fullName>
    </submittedName>
</protein>
<evidence type="ECO:0000256" key="1">
    <source>
        <dbReference type="ARBA" id="ARBA00004414"/>
    </source>
</evidence>
<dbReference type="PROSITE" id="PS51837">
    <property type="entry name" value="LITAF"/>
    <property type="match status" value="1"/>
</dbReference>
<dbReference type="EMBL" id="CP012524">
    <property type="protein sequence ID" value="ALC42001.1"/>
    <property type="molecule type" value="Genomic_DNA"/>
</dbReference>
<evidence type="ECO:0000256" key="6">
    <source>
        <dbReference type="ARBA" id="ARBA00022833"/>
    </source>
</evidence>